<evidence type="ECO:0000256" key="1">
    <source>
        <dbReference type="SAM" id="MobiDB-lite"/>
    </source>
</evidence>
<feature type="compositionally biased region" description="Low complexity" evidence="1">
    <location>
        <begin position="22"/>
        <end position="40"/>
    </location>
</feature>
<accession>A0ABR4KCR0</accession>
<sequence>MSSISNPEDDEPHSSGYEGDISDGISVNDSGSNDSSTSYESTDEDHSQSDGYNLDTRWFACSRHDLPAEDVVDALAEGENEDDSRYGIIWIGCSLRDMGLSDYQAAINATYTADLTHVENITLLDGVLVPSEDEEDEEDGTGAGGNRA</sequence>
<keyword evidence="3" id="KW-1185">Reference proteome</keyword>
<comment type="caution">
    <text evidence="2">The sequence shown here is derived from an EMBL/GenBank/DDBJ whole genome shotgun (WGS) entry which is preliminary data.</text>
</comment>
<dbReference type="EMBL" id="JBFXLU010000042">
    <property type="protein sequence ID" value="KAL2849554.1"/>
    <property type="molecule type" value="Genomic_DNA"/>
</dbReference>
<evidence type="ECO:0000313" key="3">
    <source>
        <dbReference type="Proteomes" id="UP001610446"/>
    </source>
</evidence>
<gene>
    <name evidence="2" type="ORF">BJY01DRAFT_142226</name>
</gene>
<feature type="region of interest" description="Disordered" evidence="1">
    <location>
        <begin position="129"/>
        <end position="148"/>
    </location>
</feature>
<evidence type="ECO:0000313" key="2">
    <source>
        <dbReference type="EMBL" id="KAL2849554.1"/>
    </source>
</evidence>
<dbReference type="Proteomes" id="UP001610446">
    <property type="component" value="Unassembled WGS sequence"/>
</dbReference>
<feature type="compositionally biased region" description="Acidic residues" evidence="1">
    <location>
        <begin position="131"/>
        <end position="140"/>
    </location>
</feature>
<protein>
    <submittedName>
        <fullName evidence="2">Uncharacterized protein</fullName>
    </submittedName>
</protein>
<reference evidence="2 3" key="1">
    <citation type="submission" date="2024-07" db="EMBL/GenBank/DDBJ databases">
        <title>Section-level genome sequencing and comparative genomics of Aspergillus sections Usti and Cavernicolus.</title>
        <authorList>
            <consortium name="Lawrence Berkeley National Laboratory"/>
            <person name="Nybo J.L."/>
            <person name="Vesth T.C."/>
            <person name="Theobald S."/>
            <person name="Frisvad J.C."/>
            <person name="Larsen T.O."/>
            <person name="Kjaerboelling I."/>
            <person name="Rothschild-Mancinelli K."/>
            <person name="Lyhne E.K."/>
            <person name="Kogle M.E."/>
            <person name="Barry K."/>
            <person name="Clum A."/>
            <person name="Na H."/>
            <person name="Ledsgaard L."/>
            <person name="Lin J."/>
            <person name="Lipzen A."/>
            <person name="Kuo A."/>
            <person name="Riley R."/>
            <person name="Mondo S."/>
            <person name="Labutti K."/>
            <person name="Haridas S."/>
            <person name="Pangalinan J."/>
            <person name="Salamov A.A."/>
            <person name="Simmons B.A."/>
            <person name="Magnuson J.K."/>
            <person name="Chen J."/>
            <person name="Drula E."/>
            <person name="Henrissat B."/>
            <person name="Wiebenga A."/>
            <person name="Lubbers R.J."/>
            <person name="Gomes A.C."/>
            <person name="Makela M.R."/>
            <person name="Stajich J."/>
            <person name="Grigoriev I.V."/>
            <person name="Mortensen U.H."/>
            <person name="De Vries R.P."/>
            <person name="Baker S.E."/>
            <person name="Andersen M.R."/>
        </authorList>
    </citation>
    <scope>NUCLEOTIDE SEQUENCE [LARGE SCALE GENOMIC DNA]</scope>
    <source>
        <strain evidence="2 3">CBS 123904</strain>
    </source>
</reference>
<feature type="region of interest" description="Disordered" evidence="1">
    <location>
        <begin position="1"/>
        <end position="52"/>
    </location>
</feature>
<proteinExistence type="predicted"/>
<name>A0ABR4KCR0_9EURO</name>
<organism evidence="2 3">
    <name type="scientific">Aspergillus pseudoustus</name>
    <dbReference type="NCBI Taxonomy" id="1810923"/>
    <lineage>
        <taxon>Eukaryota</taxon>
        <taxon>Fungi</taxon>
        <taxon>Dikarya</taxon>
        <taxon>Ascomycota</taxon>
        <taxon>Pezizomycotina</taxon>
        <taxon>Eurotiomycetes</taxon>
        <taxon>Eurotiomycetidae</taxon>
        <taxon>Eurotiales</taxon>
        <taxon>Aspergillaceae</taxon>
        <taxon>Aspergillus</taxon>
        <taxon>Aspergillus subgen. Nidulantes</taxon>
    </lineage>
</organism>